<gene>
    <name evidence="2" type="ORF">AhaeAN43_17310</name>
    <name evidence="1" type="ORF">AHTJR_17305</name>
</gene>
<dbReference type="InterPro" id="IPR006175">
    <property type="entry name" value="YjgF/YER057c/UK114"/>
</dbReference>
<dbReference type="EMBL" id="CP038010">
    <property type="protein sequence ID" value="QBQ17974.1"/>
    <property type="molecule type" value="Genomic_DNA"/>
</dbReference>
<geneLocation type="plasmid" evidence="4">
    <name>pahaeman43b</name>
</geneLocation>
<accession>A0A4P7B9M0</accession>
<dbReference type="EMBL" id="CP031977">
    <property type="protein sequence ID" value="QHI15082.1"/>
    <property type="molecule type" value="Genomic_DNA"/>
</dbReference>
<dbReference type="Gene3D" id="3.30.1330.40">
    <property type="entry name" value="RutC-like"/>
    <property type="match status" value="1"/>
</dbReference>
<dbReference type="RefSeq" id="WP_005028450.1">
    <property type="nucleotide sequence ID" value="NZ_CP031973.1"/>
</dbReference>
<evidence type="ECO:0000313" key="4">
    <source>
        <dbReference type="Proteomes" id="UP000463868"/>
    </source>
</evidence>
<evidence type="ECO:0000313" key="2">
    <source>
        <dbReference type="EMBL" id="QHI15082.1"/>
    </source>
</evidence>
<proteinExistence type="predicted"/>
<dbReference type="InterPro" id="IPR035959">
    <property type="entry name" value="RutC-like_sf"/>
</dbReference>
<reference evidence="1 3" key="2">
    <citation type="submission" date="2019-03" db="EMBL/GenBank/DDBJ databases">
        <title>Complete genome sequence of two outbreak-associated Acinetobacter haemolyticus strains.</title>
        <authorList>
            <person name="Bai L."/>
            <person name="Zhang S.-C."/>
            <person name="Deng Y."/>
            <person name="Song C.-C."/>
            <person name="Kang G.-B."/>
            <person name="Dong Y."/>
            <person name="Wang Y."/>
            <person name="Gao F."/>
            <person name="Huang H."/>
        </authorList>
    </citation>
    <scope>NUCLEOTIDE SEQUENCE [LARGE SCALE GENOMIC DNA]</scope>
    <source>
        <strain evidence="1 3">TJR01</strain>
        <plasmid evidence="3">pahtjr1</plasmid>
        <plasmid evidence="1">pAHTJR1</plasmid>
    </source>
</reference>
<evidence type="ECO:0008006" key="5">
    <source>
        <dbReference type="Google" id="ProtNLM"/>
    </source>
</evidence>
<name>A0A4P7B9M0_ACIHA</name>
<dbReference type="Proteomes" id="UP000463868">
    <property type="component" value="Plasmid pAhaemAN43b"/>
</dbReference>
<sequence>MEKPLLFITPGYGETLLNALHYSQALKIGNCVETSGQGGWNDDLKIPNSLEEEIAQAFINVERTLATAGASWEQVVHVNSYHVGGFPPIVNKTMTSLYRHYMPHRAPIWTQLGVESLGLPEMRIEIRVTAIIP</sequence>
<geneLocation type="plasmid" evidence="3">
    <name>pahtjr1</name>
</geneLocation>
<dbReference type="Pfam" id="PF01042">
    <property type="entry name" value="Ribonuc_L-PSP"/>
    <property type="match status" value="1"/>
</dbReference>
<dbReference type="PANTHER" id="PTHR11803:SF39">
    <property type="entry name" value="2-IMINOBUTANOATE_2-IMINOPROPANOATE DEAMINASE"/>
    <property type="match status" value="1"/>
</dbReference>
<organism evidence="1 3">
    <name type="scientific">Acinetobacter haemolyticus</name>
    <dbReference type="NCBI Taxonomy" id="29430"/>
    <lineage>
        <taxon>Bacteria</taxon>
        <taxon>Pseudomonadati</taxon>
        <taxon>Pseudomonadota</taxon>
        <taxon>Gammaproteobacteria</taxon>
        <taxon>Moraxellales</taxon>
        <taxon>Moraxellaceae</taxon>
        <taxon>Acinetobacter</taxon>
    </lineage>
</organism>
<dbReference type="Proteomes" id="UP000294395">
    <property type="component" value="Plasmid pahtjr1"/>
</dbReference>
<dbReference type="GO" id="GO:0005829">
    <property type="term" value="C:cytosol"/>
    <property type="evidence" value="ECO:0007669"/>
    <property type="project" value="TreeGrafter"/>
</dbReference>
<dbReference type="AlphaFoldDB" id="A0A4P7B9M0"/>
<protein>
    <recommendedName>
        <fullName evidence="5">RidA family protein</fullName>
    </recommendedName>
</protein>
<dbReference type="GO" id="GO:0019239">
    <property type="term" value="F:deaminase activity"/>
    <property type="evidence" value="ECO:0007669"/>
    <property type="project" value="TreeGrafter"/>
</dbReference>
<geneLocation type="plasmid" evidence="1">
    <name>pAHTJR1</name>
</geneLocation>
<dbReference type="CDD" id="cd06152">
    <property type="entry name" value="YjgF_YER057c_UK114_like_4"/>
    <property type="match status" value="1"/>
</dbReference>
<dbReference type="SUPFAM" id="SSF55298">
    <property type="entry name" value="YjgF-like"/>
    <property type="match status" value="1"/>
</dbReference>
<evidence type="ECO:0000313" key="1">
    <source>
        <dbReference type="EMBL" id="QBQ17974.1"/>
    </source>
</evidence>
<dbReference type="PANTHER" id="PTHR11803">
    <property type="entry name" value="2-IMINOBUTANOATE/2-IMINOPROPANOATE DEAMINASE RIDA"/>
    <property type="match status" value="1"/>
</dbReference>
<keyword evidence="1" id="KW-0614">Plasmid</keyword>
<geneLocation type="plasmid" evidence="2">
    <name>pAhaemAN43b</name>
</geneLocation>
<evidence type="ECO:0000313" key="3">
    <source>
        <dbReference type="Proteomes" id="UP000294395"/>
    </source>
</evidence>
<reference evidence="2 4" key="1">
    <citation type="submission" date="2018-08" db="EMBL/GenBank/DDBJ databases">
        <title>Analysis of the genomic diversity of Mexican Acinetobacter haemolyticus clinical isolates.</title>
        <authorList>
            <person name="Castro-Jaimes S."/>
            <person name="Cevallos M.A."/>
        </authorList>
    </citation>
    <scope>NUCLEOTIDE SEQUENCE [LARGE SCALE GENOMIC DNA]</scope>
    <source>
        <strain evidence="2 4">AN43</strain>
        <plasmid evidence="4">pahaeman43b</plasmid>
        <plasmid evidence="2">pAhaemAN43b</plasmid>
    </source>
</reference>